<accession>A0A9D4CRR2</accession>
<dbReference type="EMBL" id="JAIWYP010000012">
    <property type="protein sequence ID" value="KAH3729661.1"/>
    <property type="molecule type" value="Genomic_DNA"/>
</dbReference>
<organism evidence="2 3">
    <name type="scientific">Dreissena polymorpha</name>
    <name type="common">Zebra mussel</name>
    <name type="synonym">Mytilus polymorpha</name>
    <dbReference type="NCBI Taxonomy" id="45954"/>
    <lineage>
        <taxon>Eukaryota</taxon>
        <taxon>Metazoa</taxon>
        <taxon>Spiralia</taxon>
        <taxon>Lophotrochozoa</taxon>
        <taxon>Mollusca</taxon>
        <taxon>Bivalvia</taxon>
        <taxon>Autobranchia</taxon>
        <taxon>Heteroconchia</taxon>
        <taxon>Euheterodonta</taxon>
        <taxon>Imparidentia</taxon>
        <taxon>Neoheterodontei</taxon>
        <taxon>Myida</taxon>
        <taxon>Dreissenoidea</taxon>
        <taxon>Dreissenidae</taxon>
        <taxon>Dreissena</taxon>
    </lineage>
</organism>
<name>A0A9D4CRR2_DREPO</name>
<proteinExistence type="predicted"/>
<dbReference type="AlphaFoldDB" id="A0A9D4CRR2"/>
<reference evidence="2" key="1">
    <citation type="journal article" date="2019" name="bioRxiv">
        <title>The Genome of the Zebra Mussel, Dreissena polymorpha: A Resource for Invasive Species Research.</title>
        <authorList>
            <person name="McCartney M.A."/>
            <person name="Auch B."/>
            <person name="Kono T."/>
            <person name="Mallez S."/>
            <person name="Zhang Y."/>
            <person name="Obille A."/>
            <person name="Becker A."/>
            <person name="Abrahante J.E."/>
            <person name="Garbe J."/>
            <person name="Badalamenti J.P."/>
            <person name="Herman A."/>
            <person name="Mangelson H."/>
            <person name="Liachko I."/>
            <person name="Sullivan S."/>
            <person name="Sone E.D."/>
            <person name="Koren S."/>
            <person name="Silverstein K.A.T."/>
            <person name="Beckman K.B."/>
            <person name="Gohl D.M."/>
        </authorList>
    </citation>
    <scope>NUCLEOTIDE SEQUENCE</scope>
    <source>
        <strain evidence="2">Duluth1</strain>
        <tissue evidence="2">Whole animal</tissue>
    </source>
</reference>
<protein>
    <submittedName>
        <fullName evidence="2">Uncharacterized protein</fullName>
    </submittedName>
</protein>
<reference evidence="2" key="2">
    <citation type="submission" date="2020-11" db="EMBL/GenBank/DDBJ databases">
        <authorList>
            <person name="McCartney M.A."/>
            <person name="Auch B."/>
            <person name="Kono T."/>
            <person name="Mallez S."/>
            <person name="Becker A."/>
            <person name="Gohl D.M."/>
            <person name="Silverstein K.A.T."/>
            <person name="Koren S."/>
            <person name="Bechman K.B."/>
            <person name="Herman A."/>
            <person name="Abrahante J.E."/>
            <person name="Garbe J."/>
        </authorList>
    </citation>
    <scope>NUCLEOTIDE SEQUENCE</scope>
    <source>
        <strain evidence="2">Duluth1</strain>
        <tissue evidence="2">Whole animal</tissue>
    </source>
</reference>
<gene>
    <name evidence="1" type="ORF">DPMN_055578</name>
    <name evidence="2" type="ORF">DPMN_055639</name>
</gene>
<keyword evidence="3" id="KW-1185">Reference proteome</keyword>
<sequence>MFDNRLQHDREARLLSENWTGACHNLGAIAGSPEGCTMHVNTPVQYSLSRPFNVVMHCFLCIRITTL</sequence>
<dbReference type="Proteomes" id="UP000828390">
    <property type="component" value="Unassembled WGS sequence"/>
</dbReference>
<comment type="caution">
    <text evidence="2">The sequence shown here is derived from an EMBL/GenBank/DDBJ whole genome shotgun (WGS) entry which is preliminary data.</text>
</comment>
<dbReference type="EMBL" id="JAIWYP010000012">
    <property type="protein sequence ID" value="KAH3729605.1"/>
    <property type="molecule type" value="Genomic_DNA"/>
</dbReference>
<evidence type="ECO:0000313" key="2">
    <source>
        <dbReference type="EMBL" id="KAH3729661.1"/>
    </source>
</evidence>
<evidence type="ECO:0000313" key="1">
    <source>
        <dbReference type="EMBL" id="KAH3729605.1"/>
    </source>
</evidence>
<evidence type="ECO:0000313" key="3">
    <source>
        <dbReference type="Proteomes" id="UP000828390"/>
    </source>
</evidence>